<dbReference type="EMBL" id="JARFVB010000007">
    <property type="protein sequence ID" value="MDF0716945.1"/>
    <property type="molecule type" value="Genomic_DNA"/>
</dbReference>
<dbReference type="SUPFAM" id="SSF52172">
    <property type="entry name" value="CheY-like"/>
    <property type="match status" value="1"/>
</dbReference>
<evidence type="ECO:0000313" key="2">
    <source>
        <dbReference type="Proteomes" id="UP001221366"/>
    </source>
</evidence>
<proteinExistence type="predicted"/>
<evidence type="ECO:0008006" key="3">
    <source>
        <dbReference type="Google" id="ProtNLM"/>
    </source>
</evidence>
<gene>
    <name evidence="1" type="ORF">PY092_12355</name>
</gene>
<dbReference type="Gene3D" id="3.40.50.2300">
    <property type="match status" value="1"/>
</dbReference>
<comment type="caution">
    <text evidence="1">The sequence shown here is derived from an EMBL/GenBank/DDBJ whole genome shotgun (WGS) entry which is preliminary data.</text>
</comment>
<dbReference type="InterPro" id="IPR011006">
    <property type="entry name" value="CheY-like_superfamily"/>
</dbReference>
<name>A0ABT5Y0H1_9FLAO</name>
<keyword evidence="2" id="KW-1185">Reference proteome</keyword>
<dbReference type="RefSeq" id="WP_275616116.1">
    <property type="nucleotide sequence ID" value="NZ_JARFVB010000007.1"/>
</dbReference>
<organism evidence="1 2">
    <name type="scientific">Flagellimonas yonaguniensis</name>
    <dbReference type="NCBI Taxonomy" id="3031325"/>
    <lineage>
        <taxon>Bacteria</taxon>
        <taxon>Pseudomonadati</taxon>
        <taxon>Bacteroidota</taxon>
        <taxon>Flavobacteriia</taxon>
        <taxon>Flavobacteriales</taxon>
        <taxon>Flavobacteriaceae</taxon>
        <taxon>Flagellimonas</taxon>
    </lineage>
</organism>
<sequence length="203" mass="23181">MEPIKILIIHDDMSDNDPLIVTLKEKYGEDNIKLEKRSSKGLAYIHNHLTSKLIVLLDFDLGQGEPHAPEVIERIREETSLIYVIIITAKQFSSISHEALIKFINNETLGIIQSTADIKDIVSLIDKAAHELDTRVDCVLEQWIAKRPKEEREKPFLTTRSGETYTLDDLIIEIRKESELGQRLEKGILQLAIEQLTNGDKKL</sequence>
<protein>
    <recommendedName>
        <fullName evidence="3">Response regulator</fullName>
    </recommendedName>
</protein>
<dbReference type="Proteomes" id="UP001221366">
    <property type="component" value="Unassembled WGS sequence"/>
</dbReference>
<reference evidence="1 2" key="1">
    <citation type="submission" date="2023-03" db="EMBL/GenBank/DDBJ databases">
        <title>Muricauda XX sp. nov. and Muricauda XXX sp. nov., two novel species isolated from Okinawa Trough.</title>
        <authorList>
            <person name="Cao W."/>
            <person name="Deng X."/>
        </authorList>
    </citation>
    <scope>NUCLEOTIDE SEQUENCE [LARGE SCALE GENOMIC DNA]</scope>
    <source>
        <strain evidence="1 2">334s03</strain>
    </source>
</reference>
<evidence type="ECO:0000313" key="1">
    <source>
        <dbReference type="EMBL" id="MDF0716945.1"/>
    </source>
</evidence>
<accession>A0ABT5Y0H1</accession>